<dbReference type="PROSITE" id="PS50048">
    <property type="entry name" value="ZN2_CY6_FUNGAL_2"/>
    <property type="match status" value="1"/>
</dbReference>
<dbReference type="Gene3D" id="4.10.240.10">
    <property type="entry name" value="Zn(2)-C6 fungal-type DNA-binding domain"/>
    <property type="match status" value="1"/>
</dbReference>
<evidence type="ECO:0000256" key="1">
    <source>
        <dbReference type="ARBA" id="ARBA00004123"/>
    </source>
</evidence>
<keyword evidence="10" id="KW-1185">Reference proteome</keyword>
<evidence type="ECO:0000313" key="10">
    <source>
        <dbReference type="Proteomes" id="UP000509510"/>
    </source>
</evidence>
<dbReference type="EMBL" id="CP055898">
    <property type="protein sequence ID" value="QKX54694.1"/>
    <property type="molecule type" value="Genomic_DNA"/>
</dbReference>
<dbReference type="InterPro" id="IPR001138">
    <property type="entry name" value="Zn2Cys6_DnaBD"/>
</dbReference>
<dbReference type="SMART" id="SM00906">
    <property type="entry name" value="Fungal_trans"/>
    <property type="match status" value="1"/>
</dbReference>
<dbReference type="GO" id="GO:0043565">
    <property type="term" value="F:sequence-specific DNA binding"/>
    <property type="evidence" value="ECO:0007669"/>
    <property type="project" value="TreeGrafter"/>
</dbReference>
<dbReference type="CDD" id="cd00067">
    <property type="entry name" value="GAL4"/>
    <property type="match status" value="1"/>
</dbReference>
<keyword evidence="3" id="KW-0805">Transcription regulation</keyword>
<evidence type="ECO:0000256" key="4">
    <source>
        <dbReference type="ARBA" id="ARBA00023125"/>
    </source>
</evidence>
<dbReference type="InterPro" id="IPR007219">
    <property type="entry name" value="XnlR_reg_dom"/>
</dbReference>
<dbReference type="GO" id="GO:0045944">
    <property type="term" value="P:positive regulation of transcription by RNA polymerase II"/>
    <property type="evidence" value="ECO:0007669"/>
    <property type="project" value="TreeGrafter"/>
</dbReference>
<feature type="compositionally biased region" description="Basic and acidic residues" evidence="7">
    <location>
        <begin position="121"/>
        <end position="136"/>
    </location>
</feature>
<protein>
    <recommendedName>
        <fullName evidence="8">Zn(2)-C6 fungal-type domain-containing protein</fullName>
    </recommendedName>
</protein>
<dbReference type="GO" id="GO:0006351">
    <property type="term" value="P:DNA-templated transcription"/>
    <property type="evidence" value="ECO:0007669"/>
    <property type="project" value="InterPro"/>
</dbReference>
<dbReference type="GO" id="GO:0008270">
    <property type="term" value="F:zinc ion binding"/>
    <property type="evidence" value="ECO:0007669"/>
    <property type="project" value="InterPro"/>
</dbReference>
<organism evidence="9 10">
    <name type="scientific">Talaromyces rugulosus</name>
    <name type="common">Penicillium rugulosum</name>
    <dbReference type="NCBI Taxonomy" id="121627"/>
    <lineage>
        <taxon>Eukaryota</taxon>
        <taxon>Fungi</taxon>
        <taxon>Dikarya</taxon>
        <taxon>Ascomycota</taxon>
        <taxon>Pezizomycotina</taxon>
        <taxon>Eurotiomycetes</taxon>
        <taxon>Eurotiomycetidae</taxon>
        <taxon>Eurotiales</taxon>
        <taxon>Trichocomaceae</taxon>
        <taxon>Talaromyces</taxon>
        <taxon>Talaromyces sect. Islandici</taxon>
    </lineage>
</organism>
<sequence length="720" mass="79775">MSPKVGQITDDLSADEVDERPSKRTRRSLVACRRCHSHKIKCSGGNPCRNCAQQPEGSVECSYPMRDRKVLIQERFEACLSPIDSWYTSDADLLLISYLNQLRQENEAFRLGRGLPAQEASKTESPDQALEEKANIEESDSQENVTTNADFDLRNPLIEDRAWFVTDNASRQPIYIGEAACTAFGTRLRQFLKGNDPVAALSRSKYTIDKSFLRMPDPIFQLPNRAYANLLLKVALRFLGNDYHLMARKSTLDRMEALYRNQSSDDPVFLCKLFALFSMGEMYANRRLPSTKGSDIPGTGFFVQAMSLLQDIHEEASVLYVEALLIISLFSLALNRTKTAYTYAGMALRLCLTLGLHHNLPEGYPVSAVEREHRIRVWWSVYITDRITSSKLGHPVTVRDSDIDVDLPSMDRLTSAEREEFSDPSHLVAHVKLARITGDIIGDIYGRSGQAKAFVQSVQKILRSLRSWAETLPESVQISPGKPQKYAARNVASLHLCFNQCVILTTRPILFHIFKSRFQAQGAPAASPTTMALADACIHAARSSNSLLTQLWIDGGMAIFGYFDSHYLFSSTIILMMSSIFGTSSSDADREAVDTASDIMQSMVQDGNLPAAGFYSHFLEIRKGLLEFVEQGGGHPQNSTPAIGAATTMGDQGPLEHEVRLNAAAGTGQINDSNSAFLVQSALDDPSIQSFLTQGDVQWGFPAGMEMAGDMSLAAPWLFE</sequence>
<evidence type="ECO:0000256" key="5">
    <source>
        <dbReference type="ARBA" id="ARBA00023163"/>
    </source>
</evidence>
<accession>A0A7H8QL91</accession>
<dbReference type="KEGG" id="trg:TRUGW13939_01782"/>
<evidence type="ECO:0000256" key="3">
    <source>
        <dbReference type="ARBA" id="ARBA00023015"/>
    </source>
</evidence>
<evidence type="ECO:0000256" key="6">
    <source>
        <dbReference type="ARBA" id="ARBA00023242"/>
    </source>
</evidence>
<dbReference type="Pfam" id="PF04082">
    <property type="entry name" value="Fungal_trans"/>
    <property type="match status" value="1"/>
</dbReference>
<dbReference type="Pfam" id="PF00172">
    <property type="entry name" value="Zn_clus"/>
    <property type="match status" value="1"/>
</dbReference>
<dbReference type="InterPro" id="IPR036864">
    <property type="entry name" value="Zn2-C6_fun-type_DNA-bd_sf"/>
</dbReference>
<dbReference type="Proteomes" id="UP000509510">
    <property type="component" value="Chromosome I"/>
</dbReference>
<dbReference type="PANTHER" id="PTHR47540:SF6">
    <property type="entry name" value="ZN(II)2CYS6 TRANSCRIPTION FACTOR (EUROFUNG)"/>
    <property type="match status" value="1"/>
</dbReference>
<dbReference type="OrthoDB" id="3990906at2759"/>
<feature type="region of interest" description="Disordered" evidence="7">
    <location>
        <begin position="114"/>
        <end position="148"/>
    </location>
</feature>
<proteinExistence type="predicted"/>
<dbReference type="PANTHER" id="PTHR47540">
    <property type="entry name" value="THIAMINE REPRESSIBLE GENES REGULATORY PROTEIN THI5"/>
    <property type="match status" value="1"/>
</dbReference>
<feature type="region of interest" description="Disordered" evidence="7">
    <location>
        <begin position="1"/>
        <end position="22"/>
    </location>
</feature>
<name>A0A7H8QL91_TALRU</name>
<comment type="subcellular location">
    <subcellularLocation>
        <location evidence="1">Nucleus</location>
    </subcellularLocation>
</comment>
<dbReference type="GO" id="GO:0005634">
    <property type="term" value="C:nucleus"/>
    <property type="evidence" value="ECO:0007669"/>
    <property type="project" value="UniProtKB-SubCell"/>
</dbReference>
<reference evidence="10" key="1">
    <citation type="submission" date="2020-06" db="EMBL/GenBank/DDBJ databases">
        <title>A chromosome-scale genome assembly of Talaromyces rugulosus W13939.</title>
        <authorList>
            <person name="Wang B."/>
            <person name="Guo L."/>
            <person name="Ye K."/>
            <person name="Wang L."/>
        </authorList>
    </citation>
    <scope>NUCLEOTIDE SEQUENCE [LARGE SCALE GENOMIC DNA]</scope>
    <source>
        <strain evidence="10">W13939</strain>
    </source>
</reference>
<gene>
    <name evidence="9" type="ORF">TRUGW13939_01782</name>
</gene>
<dbReference type="SUPFAM" id="SSF57701">
    <property type="entry name" value="Zn2/Cys6 DNA-binding domain"/>
    <property type="match status" value="1"/>
</dbReference>
<feature type="domain" description="Zn(2)-C6 fungal-type" evidence="8">
    <location>
        <begin position="31"/>
        <end position="63"/>
    </location>
</feature>
<keyword evidence="2" id="KW-0479">Metal-binding</keyword>
<keyword evidence="5" id="KW-0804">Transcription</keyword>
<dbReference type="CDD" id="cd12148">
    <property type="entry name" value="fungal_TF_MHR"/>
    <property type="match status" value="1"/>
</dbReference>
<evidence type="ECO:0000259" key="8">
    <source>
        <dbReference type="PROSITE" id="PS50048"/>
    </source>
</evidence>
<keyword evidence="6" id="KW-0539">Nucleus</keyword>
<keyword evidence="4" id="KW-0238">DNA-binding</keyword>
<dbReference type="GO" id="GO:0000981">
    <property type="term" value="F:DNA-binding transcription factor activity, RNA polymerase II-specific"/>
    <property type="evidence" value="ECO:0007669"/>
    <property type="project" value="InterPro"/>
</dbReference>
<evidence type="ECO:0000313" key="9">
    <source>
        <dbReference type="EMBL" id="QKX54694.1"/>
    </source>
</evidence>
<dbReference type="InterPro" id="IPR051711">
    <property type="entry name" value="Stress_Response_Reg"/>
</dbReference>
<evidence type="ECO:0000256" key="2">
    <source>
        <dbReference type="ARBA" id="ARBA00022723"/>
    </source>
</evidence>
<dbReference type="SMART" id="SM00066">
    <property type="entry name" value="GAL4"/>
    <property type="match status" value="1"/>
</dbReference>
<dbReference type="AlphaFoldDB" id="A0A7H8QL91"/>
<evidence type="ECO:0000256" key="7">
    <source>
        <dbReference type="SAM" id="MobiDB-lite"/>
    </source>
</evidence>
<dbReference type="GeneID" id="55989292"/>
<dbReference type="RefSeq" id="XP_035340873.1">
    <property type="nucleotide sequence ID" value="XM_035484980.1"/>
</dbReference>